<accession>A0A382YMF3</accession>
<evidence type="ECO:0000313" key="1">
    <source>
        <dbReference type="EMBL" id="SVD84169.1"/>
    </source>
</evidence>
<reference evidence="1" key="1">
    <citation type="submission" date="2018-05" db="EMBL/GenBank/DDBJ databases">
        <authorList>
            <person name="Lanie J.A."/>
            <person name="Ng W.-L."/>
            <person name="Kazmierczak K.M."/>
            <person name="Andrzejewski T.M."/>
            <person name="Davidsen T.M."/>
            <person name="Wayne K.J."/>
            <person name="Tettelin H."/>
            <person name="Glass J.I."/>
            <person name="Rusch D."/>
            <person name="Podicherti R."/>
            <person name="Tsui H.-C.T."/>
            <person name="Winkler M.E."/>
        </authorList>
    </citation>
    <scope>NUCLEOTIDE SEQUENCE</scope>
</reference>
<organism evidence="1">
    <name type="scientific">marine metagenome</name>
    <dbReference type="NCBI Taxonomy" id="408172"/>
    <lineage>
        <taxon>unclassified sequences</taxon>
        <taxon>metagenomes</taxon>
        <taxon>ecological metagenomes</taxon>
    </lineage>
</organism>
<dbReference type="EMBL" id="UINC01176843">
    <property type="protein sequence ID" value="SVD84169.1"/>
    <property type="molecule type" value="Genomic_DNA"/>
</dbReference>
<protein>
    <submittedName>
        <fullName evidence="1">Uncharacterized protein</fullName>
    </submittedName>
</protein>
<proteinExistence type="predicted"/>
<dbReference type="InterPro" id="IPR008309">
    <property type="entry name" value="YdbL"/>
</dbReference>
<feature type="non-terminal residue" evidence="1">
    <location>
        <position position="111"/>
    </location>
</feature>
<dbReference type="Pfam" id="PF07027">
    <property type="entry name" value="DUF1318"/>
    <property type="match status" value="1"/>
</dbReference>
<sequence length="111" mass="11862">MKTQFSLILLSSLSFLLVPFAQADSSFATTMKERLPEVIKAKGEGTVGEGVDGFLHIRIDDASAELEKLVASENKDRKALFASIAKKTEGKAEASDVAAKFAKAMVGKGKK</sequence>
<name>A0A382YMF3_9ZZZZ</name>
<gene>
    <name evidence="1" type="ORF">METZ01_LOCUS437023</name>
</gene>
<dbReference type="AlphaFoldDB" id="A0A382YMF3"/>